<evidence type="ECO:0000256" key="1">
    <source>
        <dbReference type="SAM" id="MobiDB-lite"/>
    </source>
</evidence>
<dbReference type="AlphaFoldDB" id="A0A7R8H1B6"/>
<feature type="compositionally biased region" description="Polar residues" evidence="1">
    <location>
        <begin position="8"/>
        <end position="22"/>
    </location>
</feature>
<proteinExistence type="predicted"/>
<accession>A0A7R8H1B6</accession>
<protein>
    <submittedName>
        <fullName evidence="2">(salmon louse) hypothetical protein</fullName>
    </submittedName>
</protein>
<evidence type="ECO:0000313" key="2">
    <source>
        <dbReference type="EMBL" id="CAF2808336.1"/>
    </source>
</evidence>
<reference evidence="2" key="1">
    <citation type="submission" date="2021-02" db="EMBL/GenBank/DDBJ databases">
        <authorList>
            <person name="Bekaert M."/>
        </authorList>
    </citation>
    <scope>NUCLEOTIDE SEQUENCE</scope>
    <source>
        <strain evidence="2">IoA-00</strain>
    </source>
</reference>
<dbReference type="EMBL" id="HG994590">
    <property type="protein sequence ID" value="CAF2808336.1"/>
    <property type="molecule type" value="Genomic_DNA"/>
</dbReference>
<keyword evidence="3" id="KW-1185">Reference proteome</keyword>
<feature type="region of interest" description="Disordered" evidence="1">
    <location>
        <begin position="1"/>
        <end position="22"/>
    </location>
</feature>
<evidence type="ECO:0000313" key="3">
    <source>
        <dbReference type="Proteomes" id="UP000675881"/>
    </source>
</evidence>
<dbReference type="Proteomes" id="UP000675881">
    <property type="component" value="Chromosome 11"/>
</dbReference>
<gene>
    <name evidence="2" type="ORF">LSAA_2927</name>
</gene>
<name>A0A7R8H1B6_LEPSM</name>
<organism evidence="2 3">
    <name type="scientific">Lepeophtheirus salmonis</name>
    <name type="common">Salmon louse</name>
    <name type="synonym">Caligus salmonis</name>
    <dbReference type="NCBI Taxonomy" id="72036"/>
    <lineage>
        <taxon>Eukaryota</taxon>
        <taxon>Metazoa</taxon>
        <taxon>Ecdysozoa</taxon>
        <taxon>Arthropoda</taxon>
        <taxon>Crustacea</taxon>
        <taxon>Multicrustacea</taxon>
        <taxon>Hexanauplia</taxon>
        <taxon>Copepoda</taxon>
        <taxon>Siphonostomatoida</taxon>
        <taxon>Caligidae</taxon>
        <taxon>Lepeophtheirus</taxon>
    </lineage>
</organism>
<sequence>MPGILKNEPSQPSRKSPLSGMKTVSSKVIDCVSDNEVLNNSASNEKDLDAISEHYWTLPGPMNGLITSVNKANFMLSKSRSRMTVFLWIICEFSLLFSSLLDIINSQIESSTEPKYLMSTMISSMEKDVFEQIFQCLHIRINMAIDKDRFYDIRHIFEHLNITAQINMQRNDLVLTK</sequence>